<evidence type="ECO:0000256" key="14">
    <source>
        <dbReference type="ARBA" id="ARBA00022842"/>
    </source>
</evidence>
<dbReference type="GO" id="GO:0005024">
    <property type="term" value="F:transforming growth factor beta receptor activity"/>
    <property type="evidence" value="ECO:0007669"/>
    <property type="project" value="TreeGrafter"/>
</dbReference>
<gene>
    <name evidence="22" type="primary">BMPR2</name>
    <name evidence="22" type="ORF">FJT64_009589</name>
</gene>
<evidence type="ECO:0000256" key="3">
    <source>
        <dbReference type="ARBA" id="ARBA00004479"/>
    </source>
</evidence>
<evidence type="ECO:0000256" key="13">
    <source>
        <dbReference type="ARBA" id="ARBA00022840"/>
    </source>
</evidence>
<feature type="chain" id="PRO_5025550780" description="receptor protein serine/threonine kinase" evidence="20">
    <location>
        <begin position="24"/>
        <end position="677"/>
    </location>
</feature>
<keyword evidence="11 18" id="KW-0547">Nucleotide-binding</keyword>
<evidence type="ECO:0000256" key="11">
    <source>
        <dbReference type="ARBA" id="ARBA00022741"/>
    </source>
</evidence>
<name>A0A6A4VSV5_AMPAM</name>
<dbReference type="InterPro" id="IPR017441">
    <property type="entry name" value="Protein_kinase_ATP_BS"/>
</dbReference>
<dbReference type="GO" id="GO:0030509">
    <property type="term" value="P:BMP signaling pathway"/>
    <property type="evidence" value="ECO:0007669"/>
    <property type="project" value="TreeGrafter"/>
</dbReference>
<feature type="binding site" evidence="18">
    <location>
        <position position="159"/>
    </location>
    <ligand>
        <name>ATP</name>
        <dbReference type="ChEBI" id="CHEBI:30616"/>
    </ligand>
</feature>
<organism evidence="22 23">
    <name type="scientific">Amphibalanus amphitrite</name>
    <name type="common">Striped barnacle</name>
    <name type="synonym">Balanus amphitrite</name>
    <dbReference type="NCBI Taxonomy" id="1232801"/>
    <lineage>
        <taxon>Eukaryota</taxon>
        <taxon>Metazoa</taxon>
        <taxon>Ecdysozoa</taxon>
        <taxon>Arthropoda</taxon>
        <taxon>Crustacea</taxon>
        <taxon>Multicrustacea</taxon>
        <taxon>Cirripedia</taxon>
        <taxon>Thoracica</taxon>
        <taxon>Thoracicalcarea</taxon>
        <taxon>Balanomorpha</taxon>
        <taxon>Balanoidea</taxon>
        <taxon>Balanidae</taxon>
        <taxon>Amphibalaninae</taxon>
        <taxon>Amphibalanus</taxon>
    </lineage>
</organism>
<dbReference type="Proteomes" id="UP000440578">
    <property type="component" value="Unassembled WGS sequence"/>
</dbReference>
<keyword evidence="10 20" id="KW-0732">Signal</keyword>
<evidence type="ECO:0000313" key="22">
    <source>
        <dbReference type="EMBL" id="KAF0292391.1"/>
    </source>
</evidence>
<dbReference type="InterPro" id="IPR045860">
    <property type="entry name" value="Snake_toxin-like_sf"/>
</dbReference>
<evidence type="ECO:0000256" key="7">
    <source>
        <dbReference type="ARBA" id="ARBA00022679"/>
    </source>
</evidence>
<dbReference type="Gene3D" id="1.10.510.10">
    <property type="entry name" value="Transferase(Phosphotransferase) domain 1"/>
    <property type="match status" value="1"/>
</dbReference>
<keyword evidence="23" id="KW-1185">Reference proteome</keyword>
<feature type="compositionally biased region" description="Basic and acidic residues" evidence="19">
    <location>
        <begin position="668"/>
        <end position="677"/>
    </location>
</feature>
<dbReference type="EC" id="2.7.11.30" evidence="5"/>
<dbReference type="OrthoDB" id="6377539at2759"/>
<dbReference type="CDD" id="cd23533">
    <property type="entry name" value="TFP_LU_ECD_BMPR2_like"/>
    <property type="match status" value="1"/>
</dbReference>
<dbReference type="PROSITE" id="PS50011">
    <property type="entry name" value="PROTEIN_KINASE_DOM"/>
    <property type="match status" value="1"/>
</dbReference>
<comment type="cofactor">
    <cofactor evidence="2">
        <name>Mg(2+)</name>
        <dbReference type="ChEBI" id="CHEBI:18420"/>
    </cofactor>
</comment>
<evidence type="ECO:0000256" key="10">
    <source>
        <dbReference type="ARBA" id="ARBA00022729"/>
    </source>
</evidence>
<keyword evidence="13 18" id="KW-0067">ATP-binding</keyword>
<feature type="region of interest" description="Disordered" evidence="19">
    <location>
        <begin position="636"/>
        <end position="677"/>
    </location>
</feature>
<evidence type="ECO:0000256" key="19">
    <source>
        <dbReference type="SAM" id="MobiDB-lite"/>
    </source>
</evidence>
<evidence type="ECO:0000256" key="17">
    <source>
        <dbReference type="ARBA" id="ARBA00023170"/>
    </source>
</evidence>
<dbReference type="PANTHER" id="PTHR23255:SF100">
    <property type="entry name" value="RECEPTOR PROTEIN SERINE_THREONINE KINASE"/>
    <property type="match status" value="1"/>
</dbReference>
<accession>A0A6A4VSV5</accession>
<evidence type="ECO:0000256" key="8">
    <source>
        <dbReference type="ARBA" id="ARBA00022692"/>
    </source>
</evidence>
<reference evidence="22 23" key="1">
    <citation type="submission" date="2019-07" db="EMBL/GenBank/DDBJ databases">
        <title>Draft genome assembly of a fouling barnacle, Amphibalanus amphitrite (Darwin, 1854): The first reference genome for Thecostraca.</title>
        <authorList>
            <person name="Kim W."/>
        </authorList>
    </citation>
    <scope>NUCLEOTIDE SEQUENCE [LARGE SCALE GENOMIC DNA]</scope>
    <source>
        <strain evidence="22">SNU_AA5</strain>
        <tissue evidence="22">Soma without cirri and trophi</tissue>
    </source>
</reference>
<sequence>MTSVMHLAILLIIGCVKMSQIVAQCGQAECVARIEDVRARTRFCCCRGYMCNANVSLVVVPTTTERAPEPPAEPALSPLLVATVACVTVLCLFAVCATLWCHRRRLFGQKPLPPPPATEPSPFTPTIDLSDLQLGEIIGRGRYGSVRKGILHGEEVAVKIFPAWFRHYFLSERDIYSLPWMESRSLVHFYGADERPTEAGVEYLLVMSHVSQGTLHDFLQANTLQFQQMCQMALTAVRGLAHLHTPIDKHGVVKPAVAHRDVNSRNILVRADGTCCICDLSFAMKISGGRYYNQGEELSAETTSLSDVGTLRYMAPEVLEGAVNLRDCETALKQVDMYAMALVLWELASRCADPYQGMEVPPYRLPYEAEIGETGFRVPPYRLPYEAEIGTHPTIDQMQVLVTRNRARPLLPDVWKDTNPALRQLRETIEDSWDPDGEARLTALCMLERISELPLLWERYKGNLGLNGPLPTLNLVIQQQEPEKVKSDVNVTSGELTELEPSETTAETLLTLSPDQEMNLRNAQVSAPPQYVSQIQPYQGRNPCIERNLAAADQSSDYLVDGNTLIERSAAPPNGVLPPESQALLSPIASSPPPARHGATPIPIVQNAVHGGGGPTAGAEPAPARGWLGRLRRALAGRGGRASAQPVPLQPVLPSKTVNVETAGDCGDPERPRSLPL</sequence>
<dbReference type="Gene3D" id="2.10.60.10">
    <property type="entry name" value="CD59"/>
    <property type="match status" value="1"/>
</dbReference>
<keyword evidence="9" id="KW-0479">Metal-binding</keyword>
<evidence type="ECO:0000256" key="2">
    <source>
        <dbReference type="ARBA" id="ARBA00001946"/>
    </source>
</evidence>
<protein>
    <recommendedName>
        <fullName evidence="5">receptor protein serine/threonine kinase</fullName>
        <ecNumber evidence="5">2.7.11.30</ecNumber>
    </recommendedName>
</protein>
<evidence type="ECO:0000256" key="12">
    <source>
        <dbReference type="ARBA" id="ARBA00022777"/>
    </source>
</evidence>
<evidence type="ECO:0000259" key="21">
    <source>
        <dbReference type="PROSITE" id="PS50011"/>
    </source>
</evidence>
<dbReference type="InterPro" id="IPR000333">
    <property type="entry name" value="TGFB_receptor"/>
</dbReference>
<evidence type="ECO:0000256" key="16">
    <source>
        <dbReference type="ARBA" id="ARBA00023136"/>
    </source>
</evidence>
<keyword evidence="8" id="KW-0812">Transmembrane</keyword>
<keyword evidence="17 22" id="KW-0675">Receptor</keyword>
<keyword evidence="15" id="KW-1133">Transmembrane helix</keyword>
<evidence type="ECO:0000256" key="6">
    <source>
        <dbReference type="ARBA" id="ARBA00022527"/>
    </source>
</evidence>
<evidence type="ECO:0000256" key="15">
    <source>
        <dbReference type="ARBA" id="ARBA00022989"/>
    </source>
</evidence>
<keyword evidence="6" id="KW-0723">Serine/threonine-protein kinase</keyword>
<dbReference type="GO" id="GO:0005524">
    <property type="term" value="F:ATP binding"/>
    <property type="evidence" value="ECO:0007669"/>
    <property type="project" value="UniProtKB-UniRule"/>
</dbReference>
<keyword evidence="7" id="KW-0808">Transferase</keyword>
<keyword evidence="16" id="KW-0472">Membrane</keyword>
<evidence type="ECO:0000256" key="18">
    <source>
        <dbReference type="PROSITE-ProRule" id="PRU10141"/>
    </source>
</evidence>
<dbReference type="InterPro" id="IPR000719">
    <property type="entry name" value="Prot_kinase_dom"/>
</dbReference>
<feature type="domain" description="Protein kinase" evidence="21">
    <location>
        <begin position="132"/>
        <end position="456"/>
    </location>
</feature>
<comment type="subcellular location">
    <subcellularLocation>
        <location evidence="3">Membrane</location>
        <topology evidence="3">Single-pass type I membrane protein</topology>
    </subcellularLocation>
</comment>
<dbReference type="Gene3D" id="3.30.200.20">
    <property type="entry name" value="Phosphorylase Kinase, domain 1"/>
    <property type="match status" value="1"/>
</dbReference>
<comment type="caution">
    <text evidence="22">The sequence shown here is derived from an EMBL/GenBank/DDBJ whole genome shotgun (WGS) entry which is preliminary data.</text>
</comment>
<dbReference type="PROSITE" id="PS00107">
    <property type="entry name" value="PROTEIN_KINASE_ATP"/>
    <property type="match status" value="1"/>
</dbReference>
<dbReference type="EMBL" id="VIIS01001815">
    <property type="protein sequence ID" value="KAF0292391.1"/>
    <property type="molecule type" value="Genomic_DNA"/>
</dbReference>
<dbReference type="AlphaFoldDB" id="A0A6A4VSV5"/>
<comment type="similarity">
    <text evidence="4">Belongs to the protein kinase superfamily. TKL Ser/Thr protein kinase family. TGFB receptor subfamily.</text>
</comment>
<evidence type="ECO:0000256" key="4">
    <source>
        <dbReference type="ARBA" id="ARBA00009605"/>
    </source>
</evidence>
<evidence type="ECO:0000256" key="20">
    <source>
        <dbReference type="SAM" id="SignalP"/>
    </source>
</evidence>
<dbReference type="Pfam" id="PF07714">
    <property type="entry name" value="PK_Tyr_Ser-Thr"/>
    <property type="match status" value="1"/>
</dbReference>
<proteinExistence type="inferred from homology"/>
<evidence type="ECO:0000313" key="23">
    <source>
        <dbReference type="Proteomes" id="UP000440578"/>
    </source>
</evidence>
<evidence type="ECO:0000256" key="1">
    <source>
        <dbReference type="ARBA" id="ARBA00001936"/>
    </source>
</evidence>
<dbReference type="GO" id="GO:0005886">
    <property type="term" value="C:plasma membrane"/>
    <property type="evidence" value="ECO:0007669"/>
    <property type="project" value="TreeGrafter"/>
</dbReference>
<comment type="cofactor">
    <cofactor evidence="1">
        <name>Mn(2+)</name>
        <dbReference type="ChEBI" id="CHEBI:29035"/>
    </cofactor>
</comment>
<dbReference type="InterPro" id="IPR011009">
    <property type="entry name" value="Kinase-like_dom_sf"/>
</dbReference>
<keyword evidence="12" id="KW-0418">Kinase</keyword>
<keyword evidence="14" id="KW-0460">Magnesium</keyword>
<dbReference type="InterPro" id="IPR001245">
    <property type="entry name" value="Ser-Thr/Tyr_kinase_cat_dom"/>
</dbReference>
<evidence type="ECO:0000256" key="9">
    <source>
        <dbReference type="ARBA" id="ARBA00022723"/>
    </source>
</evidence>
<dbReference type="PANTHER" id="PTHR23255">
    <property type="entry name" value="TRANSFORMING GROWTH FACTOR-BETA RECEPTOR TYPE I AND II"/>
    <property type="match status" value="1"/>
</dbReference>
<evidence type="ECO:0000256" key="5">
    <source>
        <dbReference type="ARBA" id="ARBA00012401"/>
    </source>
</evidence>
<dbReference type="GO" id="GO:0043235">
    <property type="term" value="C:receptor complex"/>
    <property type="evidence" value="ECO:0007669"/>
    <property type="project" value="TreeGrafter"/>
</dbReference>
<dbReference type="SUPFAM" id="SSF56112">
    <property type="entry name" value="Protein kinase-like (PK-like)"/>
    <property type="match status" value="1"/>
</dbReference>
<feature type="signal peptide" evidence="20">
    <location>
        <begin position="1"/>
        <end position="23"/>
    </location>
</feature>